<name>A1ZGW2_MICM2</name>
<proteinExistence type="predicted"/>
<evidence type="ECO:0000256" key="1">
    <source>
        <dbReference type="SAM" id="Phobius"/>
    </source>
</evidence>
<accession>A1ZGW2</accession>
<dbReference type="AlphaFoldDB" id="A1ZGW2"/>
<keyword evidence="1" id="KW-0812">Transmembrane</keyword>
<dbReference type="Proteomes" id="UP000004095">
    <property type="component" value="Unassembled WGS sequence"/>
</dbReference>
<protein>
    <submittedName>
        <fullName evidence="2">Uncharacterized protein</fullName>
    </submittedName>
</protein>
<keyword evidence="1" id="KW-1133">Transmembrane helix</keyword>
<keyword evidence="1" id="KW-0472">Membrane</keyword>
<keyword evidence="3" id="KW-1185">Reference proteome</keyword>
<reference evidence="2 3" key="1">
    <citation type="submission" date="2007-01" db="EMBL/GenBank/DDBJ databases">
        <authorList>
            <person name="Haygood M."/>
            <person name="Podell S."/>
            <person name="Anderson C."/>
            <person name="Hopkinson B."/>
            <person name="Roe K."/>
            <person name="Barbeau K."/>
            <person name="Gaasterland T."/>
            <person name="Ferriera S."/>
            <person name="Johnson J."/>
            <person name="Kravitz S."/>
            <person name="Beeson K."/>
            <person name="Sutton G."/>
            <person name="Rogers Y.-H."/>
            <person name="Friedman R."/>
            <person name="Frazier M."/>
            <person name="Venter J.C."/>
        </authorList>
    </citation>
    <scope>NUCLEOTIDE SEQUENCE [LARGE SCALE GENOMIC DNA]</scope>
    <source>
        <strain evidence="2 3">ATCC 23134</strain>
    </source>
</reference>
<evidence type="ECO:0000313" key="3">
    <source>
        <dbReference type="Proteomes" id="UP000004095"/>
    </source>
</evidence>
<sequence>MVSKPFRVYKSMKYYEMNFDKNTSEFTGDSLLINVKVLNNKDELINEFAENFIVTNKSGYRDKWHKRLFKVNKDQELRVAMKVIKNNLKKSKRNYIKFKVRYASKKVPTSYYYKVFIYSFFAMIVMLFIPKKWF</sequence>
<comment type="caution">
    <text evidence="2">The sequence shown here is derived from an EMBL/GenBank/DDBJ whole genome shotgun (WGS) entry which is preliminary data.</text>
</comment>
<organism evidence="2 3">
    <name type="scientific">Microscilla marina ATCC 23134</name>
    <dbReference type="NCBI Taxonomy" id="313606"/>
    <lineage>
        <taxon>Bacteria</taxon>
        <taxon>Pseudomonadati</taxon>
        <taxon>Bacteroidota</taxon>
        <taxon>Cytophagia</taxon>
        <taxon>Cytophagales</taxon>
        <taxon>Microscillaceae</taxon>
        <taxon>Microscilla</taxon>
    </lineage>
</organism>
<gene>
    <name evidence="2" type="ORF">M23134_08053</name>
</gene>
<evidence type="ECO:0000313" key="2">
    <source>
        <dbReference type="EMBL" id="EAY30231.1"/>
    </source>
</evidence>
<feature type="transmembrane region" description="Helical" evidence="1">
    <location>
        <begin position="111"/>
        <end position="129"/>
    </location>
</feature>
<dbReference type="EMBL" id="AAWS01000007">
    <property type="protein sequence ID" value="EAY30231.1"/>
    <property type="molecule type" value="Genomic_DNA"/>
</dbReference>